<gene>
    <name evidence="1" type="primary">Necator_chrIV.g16590</name>
    <name evidence="1" type="ORF">RB195_003293</name>
</gene>
<reference evidence="1 2" key="1">
    <citation type="submission" date="2023-08" db="EMBL/GenBank/DDBJ databases">
        <title>A Necator americanus chromosomal reference genome.</title>
        <authorList>
            <person name="Ilik V."/>
            <person name="Petrzelkova K.J."/>
            <person name="Pardy F."/>
            <person name="Fuh T."/>
            <person name="Niatou-Singa F.S."/>
            <person name="Gouil Q."/>
            <person name="Baker L."/>
            <person name="Ritchie M.E."/>
            <person name="Jex A.R."/>
            <person name="Gazzola D."/>
            <person name="Li H."/>
            <person name="Toshio Fujiwara R."/>
            <person name="Zhan B."/>
            <person name="Aroian R.V."/>
            <person name="Pafco B."/>
            <person name="Schwarz E.M."/>
        </authorList>
    </citation>
    <scope>NUCLEOTIDE SEQUENCE [LARGE SCALE GENOMIC DNA]</scope>
    <source>
        <strain evidence="1 2">Aroian</strain>
        <tissue evidence="1">Whole animal</tissue>
    </source>
</reference>
<dbReference type="PANTHER" id="PTHR10974">
    <property type="entry name" value="FI08016P-RELATED"/>
    <property type="match status" value="1"/>
</dbReference>
<evidence type="ECO:0000313" key="2">
    <source>
        <dbReference type="Proteomes" id="UP001303046"/>
    </source>
</evidence>
<dbReference type="CDD" id="cd16021">
    <property type="entry name" value="ALP_like"/>
    <property type="match status" value="1"/>
</dbReference>
<sequence>MVRIFTKYRPNAYKFGALMVLCLLAVLGIIGRQHAEVICNLKKLSKEDTEVAVNTNSEPFVKRGPEVNNGDDLLFHPFENSCKFAMPNTYASDVEGYRVAERMRKFQCPYEDFDLATMDSEGYMYVHPHFTHYPDITIDVECYVVFLEGALRNKTTDLGKDDFKEVATVQAPENRRFLANGDAFYIRCKKDGKQIFQQVYAGMRDLERDPNKVYLVDDMESFDNYGRRTQFNTIQQTPSRYSIDILGFDSTSRTMFMRHLPRTMETMNKLGYELFYGYTKVGDNSMVNLAPVLAGDVPSALVEPKLDGSGDINVNWILPNYKKLDPTEIPFLWKMMGKEFGCRSMFNEDISMKSLGLFHYPSNEFLPGFTSPPADHFYRTYYLAVYKNWTYSQCKDGDQIQRQFVDLWRRFANKYKDICHFGFTFVTTLTHEAGFMLETLDEQISTSLQNLYFTGALDKGISVIMGDHGNRIGLVQFSYTGRIEERMPLMAIRLPPDFKKMYPKEYSNFLVNKWKLTSNFDIHQTLKDIALMRFGSARKSNTTNYGRGISLFDEIPSNRQCFDAFIPENFCTCLVDRSSLLSPGVNENTYYEAIKYWMDENDLNGCLNSKDMKTIGNASIMGLNALARHGLRSKRNVTLVELTRKKNPRMDFLYHEVVVRMQLLANHKSIELLFRIEESVKTAEFRVVFEPQLRDPLLVDCPNSLDEIWCKYQVFMDLRQLIAVEVMISLKSEDSFSKHYYDVEEK</sequence>
<evidence type="ECO:0000313" key="1">
    <source>
        <dbReference type="EMBL" id="KAK6751780.1"/>
    </source>
</evidence>
<keyword evidence="2" id="KW-1185">Reference proteome</keyword>
<name>A0ABR1DN87_NECAM</name>
<proteinExistence type="predicted"/>
<comment type="caution">
    <text evidence="1">The sequence shown here is derived from an EMBL/GenBank/DDBJ whole genome shotgun (WGS) entry which is preliminary data.</text>
</comment>
<protein>
    <submittedName>
        <fullName evidence="1">Uncharacterized protein</fullName>
    </submittedName>
</protein>
<dbReference type="EMBL" id="JAVFWL010000004">
    <property type="protein sequence ID" value="KAK6751780.1"/>
    <property type="molecule type" value="Genomic_DNA"/>
</dbReference>
<dbReference type="InterPro" id="IPR004245">
    <property type="entry name" value="DUF229"/>
</dbReference>
<dbReference type="PANTHER" id="PTHR10974:SF6">
    <property type="entry name" value="PROTEIN CBG19234"/>
    <property type="match status" value="1"/>
</dbReference>
<dbReference type="Pfam" id="PF02995">
    <property type="entry name" value="DUF229"/>
    <property type="match status" value="1"/>
</dbReference>
<dbReference type="Proteomes" id="UP001303046">
    <property type="component" value="Unassembled WGS sequence"/>
</dbReference>
<organism evidence="1 2">
    <name type="scientific">Necator americanus</name>
    <name type="common">Human hookworm</name>
    <dbReference type="NCBI Taxonomy" id="51031"/>
    <lineage>
        <taxon>Eukaryota</taxon>
        <taxon>Metazoa</taxon>
        <taxon>Ecdysozoa</taxon>
        <taxon>Nematoda</taxon>
        <taxon>Chromadorea</taxon>
        <taxon>Rhabditida</taxon>
        <taxon>Rhabditina</taxon>
        <taxon>Rhabditomorpha</taxon>
        <taxon>Strongyloidea</taxon>
        <taxon>Ancylostomatidae</taxon>
        <taxon>Bunostominae</taxon>
        <taxon>Necator</taxon>
    </lineage>
</organism>
<accession>A0ABR1DN87</accession>